<dbReference type="Pfam" id="PF00975">
    <property type="entry name" value="Thioesterase"/>
    <property type="match status" value="1"/>
</dbReference>
<dbReference type="PANTHER" id="PTHR43798">
    <property type="entry name" value="MONOACYLGLYCEROL LIPASE"/>
    <property type="match status" value="1"/>
</dbReference>
<dbReference type="RefSeq" id="WP_260652875.1">
    <property type="nucleotide sequence ID" value="NZ_CP104275.1"/>
</dbReference>
<proteinExistence type="predicted"/>
<evidence type="ECO:0000313" key="3">
    <source>
        <dbReference type="Proteomes" id="UP001059859"/>
    </source>
</evidence>
<feature type="domain" description="Thioesterase" evidence="1">
    <location>
        <begin position="28"/>
        <end position="204"/>
    </location>
</feature>
<dbReference type="GO" id="GO:0016787">
    <property type="term" value="F:hydrolase activity"/>
    <property type="evidence" value="ECO:0007669"/>
    <property type="project" value="UniProtKB-KW"/>
</dbReference>
<evidence type="ECO:0000259" key="1">
    <source>
        <dbReference type="Pfam" id="PF00975"/>
    </source>
</evidence>
<name>A0ABY5YSA6_9MICC</name>
<sequence>MIAHEAGQGRPLVLMHGFELDHRSMLPLESSLADSSWRRIYLDLPWTEQAVPGPVASAQDVADGVVNELRDRLGDEPFAIIGHSFGGMVARHVAHAMRGQVLGLATLGAVFTADHRKRVLPAREVISAALPDQAADDDFLEIAVIQTPGTLAAFNEFVLPGLRGTDQQVTGRIAADYALRREPEAAHPEPFEAPSLHIFGRQDHVTGYEDGLALRDHYVRGTFAVLDAAGHHLYMERPAAVSVLMDDWLTSARAHAPALPR</sequence>
<accession>A0ABY5YSA6</accession>
<keyword evidence="3" id="KW-1185">Reference proteome</keyword>
<protein>
    <submittedName>
        <fullName evidence="2">Alpha/beta hydrolase</fullName>
    </submittedName>
</protein>
<dbReference type="InterPro" id="IPR029058">
    <property type="entry name" value="AB_hydrolase_fold"/>
</dbReference>
<dbReference type="PANTHER" id="PTHR43798:SF6">
    <property type="entry name" value="HYDROLASE, PUTATIVE (AFU_ORTHOLOGUE AFUA_4G13070)-RELATED"/>
    <property type="match status" value="1"/>
</dbReference>
<gene>
    <name evidence="2" type="ORF">N2K95_03155</name>
</gene>
<dbReference type="InterPro" id="IPR001031">
    <property type="entry name" value="Thioesterase"/>
</dbReference>
<dbReference type="Gene3D" id="3.40.50.1820">
    <property type="entry name" value="alpha/beta hydrolase"/>
    <property type="match status" value="1"/>
</dbReference>
<organism evidence="2 3">
    <name type="scientific">Arthrobacter zhaoxinii</name>
    <dbReference type="NCBI Taxonomy" id="2964616"/>
    <lineage>
        <taxon>Bacteria</taxon>
        <taxon>Bacillati</taxon>
        <taxon>Actinomycetota</taxon>
        <taxon>Actinomycetes</taxon>
        <taxon>Micrococcales</taxon>
        <taxon>Micrococcaceae</taxon>
        <taxon>Arthrobacter</taxon>
    </lineage>
</organism>
<reference evidence="2" key="1">
    <citation type="submission" date="2022-09" db="EMBL/GenBank/DDBJ databases">
        <title>Novel species in genus Arthrobacter.</title>
        <authorList>
            <person name="Liu Y."/>
        </authorList>
    </citation>
    <scope>NUCLEOTIDE SEQUENCE</scope>
    <source>
        <strain evidence="2">Zg-Y815</strain>
    </source>
</reference>
<keyword evidence="2" id="KW-0378">Hydrolase</keyword>
<dbReference type="Proteomes" id="UP001059859">
    <property type="component" value="Chromosome"/>
</dbReference>
<dbReference type="EMBL" id="CP104275">
    <property type="protein sequence ID" value="UWX97697.1"/>
    <property type="molecule type" value="Genomic_DNA"/>
</dbReference>
<evidence type="ECO:0000313" key="2">
    <source>
        <dbReference type="EMBL" id="UWX97697.1"/>
    </source>
</evidence>
<dbReference type="SUPFAM" id="SSF53474">
    <property type="entry name" value="alpha/beta-Hydrolases"/>
    <property type="match status" value="1"/>
</dbReference>
<dbReference type="InterPro" id="IPR050266">
    <property type="entry name" value="AB_hydrolase_sf"/>
</dbReference>